<dbReference type="AlphaFoldDB" id="A0ABD6LRK0"/>
<proteinExistence type="predicted"/>
<accession>A0ABD6LRK0</accession>
<comment type="caution">
    <text evidence="1">The sequence shown here is derived from an EMBL/GenBank/DDBJ whole genome shotgun (WGS) entry which is preliminary data.</text>
</comment>
<dbReference type="EMBL" id="JAAISW010000114">
    <property type="protein sequence ID" value="NSJ46967.1"/>
    <property type="molecule type" value="Genomic_DNA"/>
</dbReference>
<reference evidence="1 2" key="1">
    <citation type="journal article" date="2020" name="Cell Host Microbe">
        <title>Functional and Genomic Variation between Human-Derived Isolates of Lachnospiraceae Reveals Inter- and Intra-Species Diversity.</title>
        <authorList>
            <person name="Sorbara M.T."/>
            <person name="Littmann E.R."/>
            <person name="Fontana E."/>
            <person name="Moody T.U."/>
            <person name="Kohout C.E."/>
            <person name="Gjonbalaj M."/>
            <person name="Eaton V."/>
            <person name="Seok R."/>
            <person name="Leiner I.M."/>
            <person name="Pamer E.G."/>
        </authorList>
    </citation>
    <scope>NUCLEOTIDE SEQUENCE [LARGE SCALE GENOMIC DNA]</scope>
    <source>
        <strain evidence="1 2">MSK.2.26</strain>
    </source>
</reference>
<protein>
    <submittedName>
        <fullName evidence="1">DUF262 domain-containing protein</fullName>
    </submittedName>
</protein>
<name>A0ABD6LRK0_9FIRM</name>
<organism evidence="1 2">
    <name type="scientific">Enterocloster clostridioformis</name>
    <dbReference type="NCBI Taxonomy" id="1531"/>
    <lineage>
        <taxon>Bacteria</taxon>
        <taxon>Bacillati</taxon>
        <taxon>Bacillota</taxon>
        <taxon>Clostridia</taxon>
        <taxon>Lachnospirales</taxon>
        <taxon>Lachnospiraceae</taxon>
        <taxon>Enterocloster</taxon>
    </lineage>
</organism>
<evidence type="ECO:0000313" key="1">
    <source>
        <dbReference type="EMBL" id="NSJ46967.1"/>
    </source>
</evidence>
<evidence type="ECO:0000313" key="2">
    <source>
        <dbReference type="Proteomes" id="UP000719916"/>
    </source>
</evidence>
<feature type="non-terminal residue" evidence="1">
    <location>
        <position position="1"/>
    </location>
</feature>
<sequence length="105" mass="12511">INSPKLFISALDNVELFIEKILLLIDNDTDRMRDLFNHSRKGTLYKTDQNYYFLWAMLFNITLEEIKINKACLFENIKKFFQIAQKVPNECTVEKFINMLSIKLK</sequence>
<gene>
    <name evidence="1" type="ORF">G5B26_26265</name>
</gene>
<dbReference type="Proteomes" id="UP000719916">
    <property type="component" value="Unassembled WGS sequence"/>
</dbReference>